<keyword evidence="3" id="KW-1185">Reference proteome</keyword>
<accession>A0ABD0JPP0</accession>
<comment type="caution">
    <text evidence="2">The sequence shown here is derived from an EMBL/GenBank/DDBJ whole genome shotgun (WGS) entry which is preliminary data.</text>
</comment>
<dbReference type="EMBL" id="JACVVK020000375">
    <property type="protein sequence ID" value="KAK7476447.1"/>
    <property type="molecule type" value="Genomic_DNA"/>
</dbReference>
<organism evidence="2 3">
    <name type="scientific">Batillaria attramentaria</name>
    <dbReference type="NCBI Taxonomy" id="370345"/>
    <lineage>
        <taxon>Eukaryota</taxon>
        <taxon>Metazoa</taxon>
        <taxon>Spiralia</taxon>
        <taxon>Lophotrochozoa</taxon>
        <taxon>Mollusca</taxon>
        <taxon>Gastropoda</taxon>
        <taxon>Caenogastropoda</taxon>
        <taxon>Sorbeoconcha</taxon>
        <taxon>Cerithioidea</taxon>
        <taxon>Batillariidae</taxon>
        <taxon>Batillaria</taxon>
    </lineage>
</organism>
<evidence type="ECO:0000313" key="2">
    <source>
        <dbReference type="EMBL" id="KAK7476447.1"/>
    </source>
</evidence>
<dbReference type="Pfam" id="PF13676">
    <property type="entry name" value="TIR_2"/>
    <property type="match status" value="1"/>
</dbReference>
<dbReference type="SUPFAM" id="SSF52200">
    <property type="entry name" value="Toll/Interleukin receptor TIR domain"/>
    <property type="match status" value="1"/>
</dbReference>
<protein>
    <recommendedName>
        <fullName evidence="1">TIR domain-containing protein</fullName>
    </recommendedName>
</protein>
<dbReference type="AlphaFoldDB" id="A0ABD0JPP0"/>
<evidence type="ECO:0000259" key="1">
    <source>
        <dbReference type="Pfam" id="PF13676"/>
    </source>
</evidence>
<proteinExistence type="predicted"/>
<sequence length="507" mass="55912">MGDGTKDIPAVAGVNLLSDGSGEVVSNLGVVIVPPESSTHLPVTRLRQLIKEQISCCPPSFRFCSQGKWPISVSQEKSLTFKNVISHDGSVSIQQMHNKPKIGIKARTGIGLGFVFADSSLTLADLRSSVSREVTLLHGLQERYHFLDANSWPVARHMERSTHVSEVLRASCVTVGSDALPKPGDGTDETDGNWLRHLSFNSSKDTERQDSLAITPSPPVTIPHAAITNTVSSPDKSKKQLLISYVRAEAAEYALHLKIKLAEFGYSVYLDVHEICVGVDWQDSLNFAVSNCEVFIPLVTPRYGETLWTNREVKLADVLGKYILPVNFLPEWPPRCLAIQFATTQFVLCGRSHVVTNGKSEGADRPVQMAHWDLEDVSTAAAEITKKLRRLSKSGTMTSAPSLKRMKTLRKTFVGKLPAMPRTMSGADGDVPLCKTKHVLVCLHPAQTEFGQELKAWLEGRTTESYSVWLSCETELPACEFDTLPMPFSQYSKAHTAVKVPHFQEYI</sequence>
<name>A0ABD0JPP0_9CAEN</name>
<dbReference type="Proteomes" id="UP001519460">
    <property type="component" value="Unassembled WGS sequence"/>
</dbReference>
<evidence type="ECO:0000313" key="3">
    <source>
        <dbReference type="Proteomes" id="UP001519460"/>
    </source>
</evidence>
<feature type="domain" description="TIR" evidence="1">
    <location>
        <begin position="243"/>
        <end position="333"/>
    </location>
</feature>
<dbReference type="InterPro" id="IPR000157">
    <property type="entry name" value="TIR_dom"/>
</dbReference>
<dbReference type="InterPro" id="IPR035897">
    <property type="entry name" value="Toll_tir_struct_dom_sf"/>
</dbReference>
<reference evidence="2 3" key="1">
    <citation type="journal article" date="2023" name="Sci. Data">
        <title>Genome assembly of the Korean intertidal mud-creeper Batillaria attramentaria.</title>
        <authorList>
            <person name="Patra A.K."/>
            <person name="Ho P.T."/>
            <person name="Jun S."/>
            <person name="Lee S.J."/>
            <person name="Kim Y."/>
            <person name="Won Y.J."/>
        </authorList>
    </citation>
    <scope>NUCLEOTIDE SEQUENCE [LARGE SCALE GENOMIC DNA]</scope>
    <source>
        <strain evidence="2">Wonlab-2016</strain>
    </source>
</reference>
<gene>
    <name evidence="2" type="ORF">BaRGS_00032282</name>
</gene>
<dbReference type="Gene3D" id="3.40.50.10140">
    <property type="entry name" value="Toll/interleukin-1 receptor homology (TIR) domain"/>
    <property type="match status" value="1"/>
</dbReference>